<accession>A0A9X1WRC3</accession>
<comment type="caution">
    <text evidence="2">The sequence shown here is derived from an EMBL/GenBank/DDBJ whole genome shotgun (WGS) entry which is preliminary data.</text>
</comment>
<evidence type="ECO:0000259" key="1">
    <source>
        <dbReference type="PROSITE" id="PS51186"/>
    </source>
</evidence>
<dbReference type="PROSITE" id="PS51186">
    <property type="entry name" value="GNAT"/>
    <property type="match status" value="1"/>
</dbReference>
<protein>
    <submittedName>
        <fullName evidence="2">GNAT family N-acetyltransferase</fullName>
    </submittedName>
</protein>
<name>A0A9X1WRC3_9BACL</name>
<dbReference type="AlphaFoldDB" id="A0A9X1WRC3"/>
<evidence type="ECO:0000313" key="3">
    <source>
        <dbReference type="Proteomes" id="UP001139347"/>
    </source>
</evidence>
<dbReference type="Pfam" id="PF00583">
    <property type="entry name" value="Acetyltransf_1"/>
    <property type="match status" value="1"/>
</dbReference>
<feature type="domain" description="N-acetyltransferase" evidence="1">
    <location>
        <begin position="172"/>
        <end position="312"/>
    </location>
</feature>
<dbReference type="RefSeq" id="WP_244727351.1">
    <property type="nucleotide sequence ID" value="NZ_JALIRP010000007.1"/>
</dbReference>
<dbReference type="GO" id="GO:0016747">
    <property type="term" value="F:acyltransferase activity, transferring groups other than amino-acyl groups"/>
    <property type="evidence" value="ECO:0007669"/>
    <property type="project" value="InterPro"/>
</dbReference>
<evidence type="ECO:0000313" key="2">
    <source>
        <dbReference type="EMBL" id="MCJ8013659.1"/>
    </source>
</evidence>
<dbReference type="EMBL" id="JALIRP010000007">
    <property type="protein sequence ID" value="MCJ8013659.1"/>
    <property type="molecule type" value="Genomic_DNA"/>
</dbReference>
<dbReference type="InterPro" id="IPR016181">
    <property type="entry name" value="Acyl_CoA_acyltransferase"/>
</dbReference>
<dbReference type="SUPFAM" id="SSF55729">
    <property type="entry name" value="Acyl-CoA N-acyltransferases (Nat)"/>
    <property type="match status" value="1"/>
</dbReference>
<proteinExistence type="predicted"/>
<reference evidence="2" key="1">
    <citation type="submission" date="2022-04" db="EMBL/GenBank/DDBJ databases">
        <title>Paenibacillus mangrovi sp. nov., a novel endophytic bacterium isolated from bark of Kandelia candel.</title>
        <authorList>
            <person name="Tuo L."/>
        </authorList>
    </citation>
    <scope>NUCLEOTIDE SEQUENCE</scope>
    <source>
        <strain evidence="2">KQZ6P-2</strain>
    </source>
</reference>
<dbReference type="Proteomes" id="UP001139347">
    <property type="component" value="Unassembled WGS sequence"/>
</dbReference>
<gene>
    <name evidence="2" type="ORF">MUG84_18195</name>
</gene>
<dbReference type="InterPro" id="IPR000182">
    <property type="entry name" value="GNAT_dom"/>
</dbReference>
<dbReference type="Gene3D" id="3.40.630.30">
    <property type="match status" value="1"/>
</dbReference>
<organism evidence="2 3">
    <name type="scientific">Paenibacillus mangrovi</name>
    <dbReference type="NCBI Taxonomy" id="2931978"/>
    <lineage>
        <taxon>Bacteria</taxon>
        <taxon>Bacillati</taxon>
        <taxon>Bacillota</taxon>
        <taxon>Bacilli</taxon>
        <taxon>Bacillales</taxon>
        <taxon>Paenibacillaceae</taxon>
        <taxon>Paenibacillus</taxon>
    </lineage>
</organism>
<keyword evidence="3" id="KW-1185">Reference proteome</keyword>
<dbReference type="CDD" id="cd04301">
    <property type="entry name" value="NAT_SF"/>
    <property type="match status" value="1"/>
</dbReference>
<sequence>MHLINSHTEDTCLFHLSDEYSIQRAEPEVWGIFCSIYYNMRYNGFFREEKYNTPKKNSFWIQKGDRKIGGVRMEPNKIYHLFFIPPFNDTFEVLKLLKKMLIHWSDPTKPIKTFEILPDQVDLYARAGFWPDEFRCRWMHRPTDHFEVHWDENFRVDYPQIEENESGIKRFTKEDEIARCDFDSFSGSIEAARRKKHSIDDFIPSEDPYYTNELLVKASTLVYDKHTGQLVANCRLCLQDNQAAVYSIGVIPSYRGRGLATLMLKRALSILKEDYPILRLYVMEGNAAESVYVNLGFVAGVQEIQSMYIPVHE</sequence>